<feature type="transmembrane region" description="Helical" evidence="1">
    <location>
        <begin position="58"/>
        <end position="91"/>
    </location>
</feature>
<organism evidence="2 3">
    <name type="scientific">Listeria grayi DSM 20601</name>
    <dbReference type="NCBI Taxonomy" id="525367"/>
    <lineage>
        <taxon>Bacteria</taxon>
        <taxon>Bacillati</taxon>
        <taxon>Bacillota</taxon>
        <taxon>Bacilli</taxon>
        <taxon>Bacillales</taxon>
        <taxon>Listeriaceae</taxon>
        <taxon>Listeria</taxon>
    </lineage>
</organism>
<dbReference type="eggNOG" id="ENOG50346KJ">
    <property type="taxonomic scope" value="Bacteria"/>
</dbReference>
<dbReference type="HOGENOM" id="CLU_180719_0_0_9"/>
<feature type="transmembrane region" description="Helical" evidence="1">
    <location>
        <begin position="12"/>
        <end position="43"/>
    </location>
</feature>
<dbReference type="Proteomes" id="UP000010119">
    <property type="component" value="Unassembled WGS sequence"/>
</dbReference>
<evidence type="ECO:0000313" key="2">
    <source>
        <dbReference type="EMBL" id="EFI83174.1"/>
    </source>
</evidence>
<protein>
    <recommendedName>
        <fullName evidence="4">Lia operon protein LiaI</fullName>
    </recommendedName>
</protein>
<evidence type="ECO:0008006" key="4">
    <source>
        <dbReference type="Google" id="ProtNLM"/>
    </source>
</evidence>
<dbReference type="AlphaFoldDB" id="D7V0U2"/>
<keyword evidence="3" id="KW-1185">Reference proteome</keyword>
<reference evidence="2" key="1">
    <citation type="submission" date="2010-06" db="EMBL/GenBank/DDBJ databases">
        <authorList>
            <person name="Muzny D."/>
            <person name="Qin X."/>
            <person name="Buhay C."/>
            <person name="Dugan-Rocha S."/>
            <person name="Ding Y."/>
            <person name="Chen G."/>
            <person name="Hawes A."/>
            <person name="Holder M."/>
            <person name="Jhangiani S."/>
            <person name="Johnson A."/>
            <person name="Khan Z."/>
            <person name="Li Z."/>
            <person name="Liu W."/>
            <person name="Liu X."/>
            <person name="Perez L."/>
            <person name="Shen H."/>
            <person name="Wang Q."/>
            <person name="Watt J."/>
            <person name="Xi L."/>
            <person name="Xin Y."/>
            <person name="Zhou J."/>
            <person name="Deng J."/>
            <person name="Jiang H."/>
            <person name="Liu Y."/>
            <person name="Qu J."/>
            <person name="Song X.-Z."/>
            <person name="Zhang L."/>
            <person name="Villasana D."/>
            <person name="Johnson A."/>
            <person name="Liu J."/>
            <person name="Liyanage D."/>
            <person name="Lorensuhewa L."/>
            <person name="Robinson T."/>
            <person name="Song A."/>
            <person name="Song B.-B."/>
            <person name="Dinh H."/>
            <person name="Thornton R."/>
            <person name="Coyle M."/>
            <person name="Francisco L."/>
            <person name="Jackson L."/>
            <person name="Javaid M."/>
            <person name="Korchina V."/>
            <person name="Kovar C."/>
            <person name="Mata R."/>
            <person name="Mathew T."/>
            <person name="Ngo R."/>
            <person name="Nguyen L."/>
            <person name="Nguyen N."/>
            <person name="Okwuonu G."/>
            <person name="Ongeri F."/>
            <person name="Pham C."/>
            <person name="Simmons D."/>
            <person name="Wilczek-Boney K."/>
            <person name="Hale W."/>
            <person name="Jakkamsetti A."/>
            <person name="Pham P."/>
            <person name="Ruth R."/>
            <person name="San Lucas F."/>
            <person name="Warren J."/>
            <person name="Zhang J."/>
            <person name="Zhao Z."/>
            <person name="Zhou C."/>
            <person name="Zhu D."/>
            <person name="Lee S."/>
            <person name="Bess C."/>
            <person name="Blankenburg K."/>
            <person name="Forbes L."/>
            <person name="Fu Q."/>
            <person name="Gubbala S."/>
            <person name="Hirani K."/>
            <person name="Jayaseelan J.C."/>
            <person name="Lara F."/>
            <person name="Munidasa M."/>
            <person name="Palculict T."/>
            <person name="Patil S."/>
            <person name="Pu L.-L."/>
            <person name="Saada N."/>
            <person name="Tang L."/>
            <person name="Weissenberger G."/>
            <person name="Zhu Y."/>
            <person name="Hemphill L."/>
            <person name="Shang Y."/>
            <person name="Youmans B."/>
            <person name="Ayvaz T."/>
            <person name="Ross M."/>
            <person name="Santibanez J."/>
            <person name="Aqrawi P."/>
            <person name="Gross S."/>
            <person name="Joshi V."/>
            <person name="Fowler G."/>
            <person name="Nazareth L."/>
            <person name="Reid J."/>
            <person name="Worley K."/>
            <person name="Petrosino J."/>
            <person name="Highlander S."/>
            <person name="Gibbs R."/>
        </authorList>
    </citation>
    <scope>NUCLEOTIDE SEQUENCE [LARGE SCALE GENOMIC DNA]</scope>
    <source>
        <strain evidence="2">DSM 20601</strain>
    </source>
</reference>
<name>D7V0U2_LISGR</name>
<keyword evidence="1" id="KW-1133">Transmembrane helix</keyword>
<keyword evidence="1" id="KW-0812">Transmembrane</keyword>
<evidence type="ECO:0000256" key="1">
    <source>
        <dbReference type="SAM" id="Phobius"/>
    </source>
</evidence>
<dbReference type="STRING" id="525367.HMPREF0556_11859"/>
<gene>
    <name evidence="2" type="ORF">HMPREF0556_11859</name>
</gene>
<comment type="caution">
    <text evidence="2">The sequence shown here is derived from an EMBL/GenBank/DDBJ whole genome shotgun (WGS) entry which is preliminary data.</text>
</comment>
<proteinExistence type="predicted"/>
<dbReference type="EMBL" id="ACCR02000005">
    <property type="protein sequence ID" value="EFI83174.1"/>
    <property type="molecule type" value="Genomic_DNA"/>
</dbReference>
<keyword evidence="1" id="KW-0472">Membrane</keyword>
<sequence length="111" mass="12805">MEKRRIKMPLIIIGILAIFLISLIFMFLWPVIIATLGALLAYFSFRYLRKARGWGEKILYGILAVIGVLLILAHLKGILAVAVIAAIIYFFTKRKRPRKKDDSTFDYPYDK</sequence>
<evidence type="ECO:0000313" key="3">
    <source>
        <dbReference type="Proteomes" id="UP000010119"/>
    </source>
</evidence>
<accession>D7V0U2</accession>